<reference evidence="6 7" key="2">
    <citation type="submission" date="2018-10" db="EMBL/GenBank/DDBJ databases">
        <authorList>
            <consortium name="Pathogen Informatics"/>
        </authorList>
    </citation>
    <scope>NUCLEOTIDE SEQUENCE [LARGE SCALE GENOMIC DNA]</scope>
</reference>
<evidence type="ECO:0000256" key="4">
    <source>
        <dbReference type="ARBA" id="ARBA00022833"/>
    </source>
</evidence>
<dbReference type="SUPFAM" id="SSF51338">
    <property type="entry name" value="Composite domain of metallo-dependent hydrolases"/>
    <property type="match status" value="2"/>
</dbReference>
<feature type="domain" description="Amidohydrolase-related" evidence="5">
    <location>
        <begin position="55"/>
        <end position="423"/>
    </location>
</feature>
<evidence type="ECO:0000256" key="3">
    <source>
        <dbReference type="ARBA" id="ARBA00022801"/>
    </source>
</evidence>
<dbReference type="InterPro" id="IPR006680">
    <property type="entry name" value="Amidohydro-rel"/>
</dbReference>
<dbReference type="PANTHER" id="PTHR11271">
    <property type="entry name" value="GUANINE DEAMINASE"/>
    <property type="match status" value="1"/>
</dbReference>
<dbReference type="PANTHER" id="PTHR11271:SF48">
    <property type="entry name" value="AMIDOHYDROLASE-RELATED DOMAIN-CONTAINING PROTEIN"/>
    <property type="match status" value="1"/>
</dbReference>
<evidence type="ECO:0000259" key="5">
    <source>
        <dbReference type="Pfam" id="PF01979"/>
    </source>
</evidence>
<sequence>MMCTRGKVVQARLIWTGNGFEGPLQIRCDCQGTITEIGKDVAKDDEEVVDLGSKVLLPGFINAHSHAFHRQMRGRSQIGASEEESFWKWREDMYATVEEIDFQKLYDYSLATFKEMISAGITSVGEFHYVHHGEKRFELDQAVLKAAHDAGIRIILIDTLYYRGGFDGRELETAQKKFEANFDEFIKSFEDIQSSLLENQYSIVAAHSLRAVSLEDCKKLTKWSAEAHKPIHIHVEEQPQEIKDCLAFTGKTPSDLILSHLAPFGANITAVHCSFTSQRNMISLGNASINVCICPLTEGFLGDGIPEIVEESRICIGTDCNNRISILEELRSLTYSQHTKRNCRSVFGLNAKKLLEIATINGARSLGLQDIVGQFEVGKQFDYVAFNLNSPRLKSQPSELLDAIIFGGGNEDISEVSVSGVVVYKN</sequence>
<protein>
    <submittedName>
        <fullName evidence="8">Amidohydro-rel domain-containing protein</fullName>
    </submittedName>
</protein>
<dbReference type="EMBL" id="UXUI01008642">
    <property type="protein sequence ID" value="VDD92014.1"/>
    <property type="molecule type" value="Genomic_DNA"/>
</dbReference>
<gene>
    <name evidence="6" type="ORF">EVEC_LOCUS6765</name>
</gene>
<dbReference type="Gene3D" id="3.20.20.140">
    <property type="entry name" value="Metal-dependent hydrolases"/>
    <property type="match status" value="1"/>
</dbReference>
<dbReference type="STRING" id="51028.A0A0N4V9W7"/>
<evidence type="ECO:0000256" key="1">
    <source>
        <dbReference type="ARBA" id="ARBA00001947"/>
    </source>
</evidence>
<evidence type="ECO:0000313" key="7">
    <source>
        <dbReference type="Proteomes" id="UP000274131"/>
    </source>
</evidence>
<name>A0A0N4V9W7_ENTVE</name>
<dbReference type="WBParaSite" id="EVEC_0000724401-mRNA-1">
    <property type="protein sequence ID" value="EVEC_0000724401-mRNA-1"/>
    <property type="gene ID" value="EVEC_0000724401"/>
</dbReference>
<evidence type="ECO:0000313" key="6">
    <source>
        <dbReference type="EMBL" id="VDD92014.1"/>
    </source>
</evidence>
<accession>A0A0N4V9W7</accession>
<organism evidence="8">
    <name type="scientific">Enterobius vermicularis</name>
    <name type="common">Human pinworm</name>
    <dbReference type="NCBI Taxonomy" id="51028"/>
    <lineage>
        <taxon>Eukaryota</taxon>
        <taxon>Metazoa</taxon>
        <taxon>Ecdysozoa</taxon>
        <taxon>Nematoda</taxon>
        <taxon>Chromadorea</taxon>
        <taxon>Rhabditida</taxon>
        <taxon>Spirurina</taxon>
        <taxon>Oxyuridomorpha</taxon>
        <taxon>Oxyuroidea</taxon>
        <taxon>Oxyuridae</taxon>
        <taxon>Enterobius</taxon>
    </lineage>
</organism>
<dbReference type="InterPro" id="IPR051607">
    <property type="entry name" value="Metallo-dep_hydrolases"/>
</dbReference>
<evidence type="ECO:0000256" key="2">
    <source>
        <dbReference type="ARBA" id="ARBA00022723"/>
    </source>
</evidence>
<keyword evidence="2" id="KW-0479">Metal-binding</keyword>
<keyword evidence="4" id="KW-0862">Zinc</keyword>
<dbReference type="Proteomes" id="UP000274131">
    <property type="component" value="Unassembled WGS sequence"/>
</dbReference>
<dbReference type="GO" id="GO:0046872">
    <property type="term" value="F:metal ion binding"/>
    <property type="evidence" value="ECO:0007669"/>
    <property type="project" value="UniProtKB-KW"/>
</dbReference>
<dbReference type="GO" id="GO:0005829">
    <property type="term" value="C:cytosol"/>
    <property type="evidence" value="ECO:0007669"/>
    <property type="project" value="TreeGrafter"/>
</dbReference>
<dbReference type="Pfam" id="PF01979">
    <property type="entry name" value="Amidohydro_1"/>
    <property type="match status" value="1"/>
</dbReference>
<dbReference type="AlphaFoldDB" id="A0A0N4V9W7"/>
<reference evidence="8" key="1">
    <citation type="submission" date="2017-02" db="UniProtKB">
        <authorList>
            <consortium name="WormBaseParasite"/>
        </authorList>
    </citation>
    <scope>IDENTIFICATION</scope>
</reference>
<comment type="cofactor">
    <cofactor evidence="1">
        <name>Zn(2+)</name>
        <dbReference type="ChEBI" id="CHEBI:29105"/>
    </cofactor>
</comment>
<dbReference type="InterPro" id="IPR011059">
    <property type="entry name" value="Metal-dep_hydrolase_composite"/>
</dbReference>
<keyword evidence="7" id="KW-1185">Reference proteome</keyword>
<dbReference type="OrthoDB" id="194468at2759"/>
<evidence type="ECO:0000313" key="8">
    <source>
        <dbReference type="WBParaSite" id="EVEC_0000724401-mRNA-1"/>
    </source>
</evidence>
<keyword evidence="3" id="KW-0378">Hydrolase</keyword>
<dbReference type="SUPFAM" id="SSF51556">
    <property type="entry name" value="Metallo-dependent hydrolases"/>
    <property type="match status" value="1"/>
</dbReference>
<dbReference type="InterPro" id="IPR032466">
    <property type="entry name" value="Metal_Hydrolase"/>
</dbReference>
<dbReference type="Gene3D" id="2.30.40.10">
    <property type="entry name" value="Urease, subunit C, domain 1"/>
    <property type="match status" value="1"/>
</dbReference>
<proteinExistence type="predicted"/>
<dbReference type="GO" id="GO:0019239">
    <property type="term" value="F:deaminase activity"/>
    <property type="evidence" value="ECO:0007669"/>
    <property type="project" value="TreeGrafter"/>
</dbReference>